<name>A0AAD1Y822_EUPCR</name>
<accession>A0AAD1Y822</accession>
<evidence type="ECO:0000313" key="3">
    <source>
        <dbReference type="Proteomes" id="UP001295684"/>
    </source>
</evidence>
<dbReference type="Proteomes" id="UP001295684">
    <property type="component" value="Unassembled WGS sequence"/>
</dbReference>
<proteinExistence type="predicted"/>
<comment type="caution">
    <text evidence="2">The sequence shown here is derived from an EMBL/GenBank/DDBJ whole genome shotgun (WGS) entry which is preliminary data.</text>
</comment>
<dbReference type="AlphaFoldDB" id="A0AAD1Y822"/>
<gene>
    <name evidence="2" type="ORF">ECRASSUSDP1_LOCUS28009</name>
</gene>
<evidence type="ECO:0000256" key="1">
    <source>
        <dbReference type="SAM" id="MobiDB-lite"/>
    </source>
</evidence>
<organism evidence="2 3">
    <name type="scientific">Euplotes crassus</name>
    <dbReference type="NCBI Taxonomy" id="5936"/>
    <lineage>
        <taxon>Eukaryota</taxon>
        <taxon>Sar</taxon>
        <taxon>Alveolata</taxon>
        <taxon>Ciliophora</taxon>
        <taxon>Intramacronucleata</taxon>
        <taxon>Spirotrichea</taxon>
        <taxon>Hypotrichia</taxon>
        <taxon>Euplotida</taxon>
        <taxon>Euplotidae</taxon>
        <taxon>Moneuplotes</taxon>
    </lineage>
</organism>
<protein>
    <submittedName>
        <fullName evidence="2">Uncharacterized protein</fullName>
    </submittedName>
</protein>
<dbReference type="EMBL" id="CAMPGE010028900">
    <property type="protein sequence ID" value="CAI2386394.1"/>
    <property type="molecule type" value="Genomic_DNA"/>
</dbReference>
<feature type="region of interest" description="Disordered" evidence="1">
    <location>
        <begin position="32"/>
        <end position="113"/>
    </location>
</feature>
<feature type="compositionally biased region" description="Polar residues" evidence="1">
    <location>
        <begin position="99"/>
        <end position="113"/>
    </location>
</feature>
<reference evidence="2" key="1">
    <citation type="submission" date="2023-07" db="EMBL/GenBank/DDBJ databases">
        <authorList>
            <consortium name="AG Swart"/>
            <person name="Singh M."/>
            <person name="Singh A."/>
            <person name="Seah K."/>
            <person name="Emmerich C."/>
        </authorList>
    </citation>
    <scope>NUCLEOTIDE SEQUENCE</scope>
    <source>
        <strain evidence="2">DP1</strain>
    </source>
</reference>
<keyword evidence="3" id="KW-1185">Reference proteome</keyword>
<sequence length="113" mass="12800">MEPSKEIRGIAHRKRTGDDYRFMVSSPTQNIKRPKLKHSNTKAFRHGGQDTLTKDLLSPNCTSPANFSKNSDYKRSNCKNLDEISSPNSSISNENKNIFTTKQQGFEPQILSL</sequence>
<feature type="compositionally biased region" description="Basic residues" evidence="1">
    <location>
        <begin position="32"/>
        <end position="45"/>
    </location>
</feature>
<feature type="compositionally biased region" description="Low complexity" evidence="1">
    <location>
        <begin position="84"/>
        <end position="98"/>
    </location>
</feature>
<feature type="compositionally biased region" description="Polar residues" evidence="1">
    <location>
        <begin position="59"/>
        <end position="70"/>
    </location>
</feature>
<evidence type="ECO:0000313" key="2">
    <source>
        <dbReference type="EMBL" id="CAI2386394.1"/>
    </source>
</evidence>